<evidence type="ECO:0000313" key="1">
    <source>
        <dbReference type="EMBL" id="MBC6498439.1"/>
    </source>
</evidence>
<evidence type="ECO:0000313" key="2">
    <source>
        <dbReference type="Proteomes" id="UP000650485"/>
    </source>
</evidence>
<reference evidence="1" key="1">
    <citation type="submission" date="2020-08" db="EMBL/GenBank/DDBJ databases">
        <title>Complete genome sequence of Weissella confusa strain FS54 provides insights into metabolic potential.</title>
        <authorList>
            <person name="Fhoula I."/>
            <person name="Najjari A."/>
            <person name="Lekired A."/>
            <person name="Bessrour-Aouam N."/>
            <person name="Jaballah S."/>
            <person name="Klibi N."/>
            <person name="Ouzari H.-I."/>
        </authorList>
    </citation>
    <scope>NUCLEOTIDE SEQUENCE</scope>
    <source>
        <strain evidence="1">FS54</strain>
    </source>
</reference>
<name>A0A923SN06_WEICO</name>
<sequence length="46" mass="5130">MSEITQEQLAYFKEAVAVSPKADALRNAVTTNGILQAARDYEDDER</sequence>
<organism evidence="1 2">
    <name type="scientific">Weissella confusa</name>
    <name type="common">Lactobacillus confusus</name>
    <dbReference type="NCBI Taxonomy" id="1583"/>
    <lineage>
        <taxon>Bacteria</taxon>
        <taxon>Bacillati</taxon>
        <taxon>Bacillota</taxon>
        <taxon>Bacilli</taxon>
        <taxon>Lactobacillales</taxon>
        <taxon>Lactobacillaceae</taxon>
        <taxon>Weissella</taxon>
    </lineage>
</organism>
<comment type="caution">
    <text evidence="1">The sequence shown here is derived from an EMBL/GenBank/DDBJ whole genome shotgun (WGS) entry which is preliminary data.</text>
</comment>
<dbReference type="EMBL" id="JACSZT010000004">
    <property type="protein sequence ID" value="MBC6498439.1"/>
    <property type="molecule type" value="Genomic_DNA"/>
</dbReference>
<accession>A0A923SN06</accession>
<gene>
    <name evidence="1" type="ORF">H7R52_05770</name>
</gene>
<protein>
    <submittedName>
        <fullName evidence="1">Uncharacterized protein</fullName>
    </submittedName>
</protein>
<proteinExistence type="predicted"/>
<dbReference type="AlphaFoldDB" id="A0A923SN06"/>
<dbReference type="Proteomes" id="UP000650485">
    <property type="component" value="Unassembled WGS sequence"/>
</dbReference>